<dbReference type="SMART" id="SM00729">
    <property type="entry name" value="Elp3"/>
    <property type="match status" value="1"/>
</dbReference>
<dbReference type="InterPro" id="IPR017200">
    <property type="entry name" value="PqqE-like"/>
</dbReference>
<evidence type="ECO:0000256" key="4">
    <source>
        <dbReference type="ARBA" id="ARBA00022723"/>
    </source>
</evidence>
<reference evidence="8 9" key="1">
    <citation type="journal article" date="2016" name="Nat. Commun.">
        <title>Thousands of microbial genomes shed light on interconnected biogeochemical processes in an aquifer system.</title>
        <authorList>
            <person name="Anantharaman K."/>
            <person name="Brown C.T."/>
            <person name="Hug L.A."/>
            <person name="Sharon I."/>
            <person name="Castelle C.J."/>
            <person name="Probst A.J."/>
            <person name="Thomas B.C."/>
            <person name="Singh A."/>
            <person name="Wilkins M.J."/>
            <person name="Karaoz U."/>
            <person name="Brodie E.L."/>
            <person name="Williams K.H."/>
            <person name="Hubbard S.S."/>
            <person name="Banfield J.F."/>
        </authorList>
    </citation>
    <scope>NUCLEOTIDE SEQUENCE [LARGE SCALE GENOMIC DNA]</scope>
</reference>
<proteinExistence type="predicted"/>
<name>A0A1F8BXM3_9BACT</name>
<dbReference type="NCBIfam" id="TIGR04085">
    <property type="entry name" value="rSAM_more_4Fe4S"/>
    <property type="match status" value="1"/>
</dbReference>
<keyword evidence="2" id="KW-0004">4Fe-4S</keyword>
<organism evidence="8 9">
    <name type="scientific">Candidatus Woesebacteria bacterium RIFCSPLOWO2_01_FULL_44_14</name>
    <dbReference type="NCBI Taxonomy" id="1802525"/>
    <lineage>
        <taxon>Bacteria</taxon>
        <taxon>Candidatus Woeseibacteriota</taxon>
    </lineage>
</organism>
<keyword evidence="4" id="KW-0479">Metal-binding</keyword>
<comment type="cofactor">
    <cofactor evidence="1">
        <name>[4Fe-4S] cluster</name>
        <dbReference type="ChEBI" id="CHEBI:49883"/>
    </cofactor>
</comment>
<evidence type="ECO:0000256" key="1">
    <source>
        <dbReference type="ARBA" id="ARBA00001966"/>
    </source>
</evidence>
<dbReference type="EMBL" id="MGHL01000017">
    <property type="protein sequence ID" value="OGM68861.1"/>
    <property type="molecule type" value="Genomic_DNA"/>
</dbReference>
<dbReference type="STRING" id="1802525.A2975_00625"/>
<dbReference type="InterPro" id="IPR058240">
    <property type="entry name" value="rSAM_sf"/>
</dbReference>
<dbReference type="SFLD" id="SFLDG01067">
    <property type="entry name" value="SPASM/twitch_domain_containing"/>
    <property type="match status" value="1"/>
</dbReference>
<evidence type="ECO:0000256" key="3">
    <source>
        <dbReference type="ARBA" id="ARBA00022691"/>
    </source>
</evidence>
<evidence type="ECO:0000256" key="6">
    <source>
        <dbReference type="ARBA" id="ARBA00023014"/>
    </source>
</evidence>
<dbReference type="Gene3D" id="3.20.20.70">
    <property type="entry name" value="Aldolase class I"/>
    <property type="match status" value="1"/>
</dbReference>
<dbReference type="GO" id="GO:0051539">
    <property type="term" value="F:4 iron, 4 sulfur cluster binding"/>
    <property type="evidence" value="ECO:0007669"/>
    <property type="project" value="UniProtKB-KW"/>
</dbReference>
<sequence length="419" mass="46458">MAVENSAAAESNKASHFLLADFFPESPPISERQVFRTLRAPVTVQWELTPWCNESCIHCYNFWRDAEEKEQPLLFPGIKETFEISSSEIVSNHVFQVTVTGGEPLAVFKQAYPYLKRLSNNGISLSLNSNLTMLTRERALLLKELGVRSILTSLMSGSAELNDELANRPGTHKDVSKGIKIALEEGLWVGVNMVVTRKNLPEIYSTADYVRSLGVTAFSATKASTPINSTDFSDYALSGEEFGFMLNELLRVREELSLNVDSLEFYPMCFFDTQETRDLFGNRICNAGKTACTIGFNGQVRPCSHAVQTYGSVKKGEGGLKQAWDNLQPWRTDALIPAECGDCSLKNMCRGGCRTEAYALSGSLKAPDPYCNFVHPPLPRSSKIEDSVISVDGAFSFHPAIKAREEDFGGILFVTPVRW</sequence>
<evidence type="ECO:0000259" key="7">
    <source>
        <dbReference type="PROSITE" id="PS51918"/>
    </source>
</evidence>
<feature type="domain" description="Radical SAM core" evidence="7">
    <location>
        <begin position="38"/>
        <end position="259"/>
    </location>
</feature>
<gene>
    <name evidence="8" type="ORF">A2975_00625</name>
</gene>
<evidence type="ECO:0000313" key="9">
    <source>
        <dbReference type="Proteomes" id="UP000178429"/>
    </source>
</evidence>
<dbReference type="SUPFAM" id="SSF102114">
    <property type="entry name" value="Radical SAM enzymes"/>
    <property type="match status" value="1"/>
</dbReference>
<keyword evidence="3" id="KW-0949">S-adenosyl-L-methionine</keyword>
<evidence type="ECO:0000256" key="5">
    <source>
        <dbReference type="ARBA" id="ARBA00023004"/>
    </source>
</evidence>
<keyword evidence="6" id="KW-0411">Iron-sulfur</keyword>
<dbReference type="CDD" id="cd01335">
    <property type="entry name" value="Radical_SAM"/>
    <property type="match status" value="1"/>
</dbReference>
<dbReference type="GO" id="GO:0003824">
    <property type="term" value="F:catalytic activity"/>
    <property type="evidence" value="ECO:0007669"/>
    <property type="project" value="InterPro"/>
</dbReference>
<dbReference type="Proteomes" id="UP000178429">
    <property type="component" value="Unassembled WGS sequence"/>
</dbReference>
<dbReference type="PROSITE" id="PS51918">
    <property type="entry name" value="RADICAL_SAM"/>
    <property type="match status" value="1"/>
</dbReference>
<dbReference type="SFLD" id="SFLDS00029">
    <property type="entry name" value="Radical_SAM"/>
    <property type="match status" value="1"/>
</dbReference>
<dbReference type="PIRSF" id="PIRSF037420">
    <property type="entry name" value="PQQ_syn_pqqE"/>
    <property type="match status" value="1"/>
</dbReference>
<dbReference type="InterPro" id="IPR023885">
    <property type="entry name" value="4Fe4S-binding_SPASM_dom"/>
</dbReference>
<accession>A0A1F8BXM3</accession>
<dbReference type="GO" id="GO:0046872">
    <property type="term" value="F:metal ion binding"/>
    <property type="evidence" value="ECO:0007669"/>
    <property type="project" value="UniProtKB-KW"/>
</dbReference>
<dbReference type="InterPro" id="IPR007197">
    <property type="entry name" value="rSAM"/>
</dbReference>
<comment type="caution">
    <text evidence="8">The sequence shown here is derived from an EMBL/GenBank/DDBJ whole genome shotgun (WGS) entry which is preliminary data.</text>
</comment>
<dbReference type="InterPro" id="IPR006638">
    <property type="entry name" value="Elp3/MiaA/NifB-like_rSAM"/>
</dbReference>
<dbReference type="Pfam" id="PF04055">
    <property type="entry name" value="Radical_SAM"/>
    <property type="match status" value="1"/>
</dbReference>
<dbReference type="PANTHER" id="PTHR11228:SF7">
    <property type="entry name" value="PQQA PEPTIDE CYCLASE"/>
    <property type="match status" value="1"/>
</dbReference>
<dbReference type="InterPro" id="IPR013785">
    <property type="entry name" value="Aldolase_TIM"/>
</dbReference>
<dbReference type="AlphaFoldDB" id="A0A1F8BXM3"/>
<feature type="non-terminal residue" evidence="8">
    <location>
        <position position="419"/>
    </location>
</feature>
<protein>
    <recommendedName>
        <fullName evidence="7">Radical SAM core domain-containing protein</fullName>
    </recommendedName>
</protein>
<evidence type="ECO:0000256" key="2">
    <source>
        <dbReference type="ARBA" id="ARBA00022485"/>
    </source>
</evidence>
<dbReference type="PANTHER" id="PTHR11228">
    <property type="entry name" value="RADICAL SAM DOMAIN PROTEIN"/>
    <property type="match status" value="1"/>
</dbReference>
<evidence type="ECO:0000313" key="8">
    <source>
        <dbReference type="EMBL" id="OGM68861.1"/>
    </source>
</evidence>
<dbReference type="InterPro" id="IPR050377">
    <property type="entry name" value="Radical_SAM_PqqE_MftC-like"/>
</dbReference>
<keyword evidence="5" id="KW-0408">Iron</keyword>